<proteinExistence type="predicted"/>
<evidence type="ECO:0000313" key="3">
    <source>
        <dbReference type="Proteomes" id="UP001296967"/>
    </source>
</evidence>
<sequence length="86" mass="9354">MSTFHRWRERLRQETQTSKSSLSAEELQPATLLPVRLADRPTPPSQEVGAALTVVFTNGLRLEIAAGCDPRTLGQVVDLLQTPGAA</sequence>
<dbReference type="AlphaFoldDB" id="A0AAJ0UCC8"/>
<reference evidence="2" key="1">
    <citation type="submission" date="2017-05" db="EMBL/GenBank/DDBJ databases">
        <authorList>
            <person name="Imhoff J.F."/>
            <person name="Rahn T."/>
            <person name="Kuenzel S."/>
            <person name="Neulinger S.C."/>
        </authorList>
    </citation>
    <scope>NUCLEOTIDE SEQUENCE</scope>
    <source>
        <strain evidence="2">DSM 4395</strain>
    </source>
</reference>
<dbReference type="Proteomes" id="UP001296967">
    <property type="component" value="Unassembled WGS sequence"/>
</dbReference>
<keyword evidence="3" id="KW-1185">Reference proteome</keyword>
<evidence type="ECO:0000256" key="1">
    <source>
        <dbReference type="SAM" id="MobiDB-lite"/>
    </source>
</evidence>
<reference evidence="2" key="2">
    <citation type="journal article" date="2020" name="Microorganisms">
        <title>Osmotic Adaptation and Compatible Solute Biosynthesis of Phototrophic Bacteria as Revealed from Genome Analyses.</title>
        <authorList>
            <person name="Imhoff J.F."/>
            <person name="Rahn T."/>
            <person name="Kunzel S."/>
            <person name="Keller A."/>
            <person name="Neulinger S.C."/>
        </authorList>
    </citation>
    <scope>NUCLEOTIDE SEQUENCE</scope>
    <source>
        <strain evidence="2">DSM 4395</strain>
    </source>
</reference>
<organism evidence="2 3">
    <name type="scientific">Halochromatium salexigens</name>
    <name type="common">Chromatium salexigens</name>
    <dbReference type="NCBI Taxonomy" id="49447"/>
    <lineage>
        <taxon>Bacteria</taxon>
        <taxon>Pseudomonadati</taxon>
        <taxon>Pseudomonadota</taxon>
        <taxon>Gammaproteobacteria</taxon>
        <taxon>Chromatiales</taxon>
        <taxon>Chromatiaceae</taxon>
        <taxon>Halochromatium</taxon>
    </lineage>
</organism>
<dbReference type="EMBL" id="NHSF01000004">
    <property type="protein sequence ID" value="MBK5928977.1"/>
    <property type="molecule type" value="Genomic_DNA"/>
</dbReference>
<protein>
    <submittedName>
        <fullName evidence="2">Uncharacterized protein</fullName>
    </submittedName>
</protein>
<evidence type="ECO:0000313" key="2">
    <source>
        <dbReference type="EMBL" id="MBK5928977.1"/>
    </source>
</evidence>
<gene>
    <name evidence="2" type="ORF">CCR82_00085</name>
</gene>
<accession>A0AAJ0UCC8</accession>
<comment type="caution">
    <text evidence="2">The sequence shown here is derived from an EMBL/GenBank/DDBJ whole genome shotgun (WGS) entry which is preliminary data.</text>
</comment>
<feature type="region of interest" description="Disordered" evidence="1">
    <location>
        <begin position="1"/>
        <end position="27"/>
    </location>
</feature>
<feature type="compositionally biased region" description="Polar residues" evidence="1">
    <location>
        <begin position="14"/>
        <end position="23"/>
    </location>
</feature>
<name>A0AAJ0UCC8_HALSE</name>